<dbReference type="Gene3D" id="2.60.120.200">
    <property type="match status" value="1"/>
</dbReference>
<evidence type="ECO:0000313" key="2">
    <source>
        <dbReference type="EMBL" id="KUM93828.1"/>
    </source>
</evidence>
<sequence length="230" mass="25812">MEPSTGRKLAWAEDFNAPFTWGNRWTREASSAYEYGTHNPKYYKLDWVNPGNVRIADGMATFTARPGRHTLENGLQAWETGLITTEGSREGFRLRPGDYVEARVKLPATVGAWPSVWTWVGDGHEIDVFEYHPDAPDLLEMANHVREAANYDVIGPPGKEGWMRIGVLLGTHSADWYVNGALVYQDGRGVDPNWSAYLNVNLSISAGTLHPVPKTKDPITFSTDYVRVFR</sequence>
<gene>
    <name evidence="2" type="ORF">AQI88_25245</name>
</gene>
<organism evidence="2 3">
    <name type="scientific">Streptomyces cellostaticus</name>
    <dbReference type="NCBI Taxonomy" id="67285"/>
    <lineage>
        <taxon>Bacteria</taxon>
        <taxon>Bacillati</taxon>
        <taxon>Actinomycetota</taxon>
        <taxon>Actinomycetes</taxon>
        <taxon>Kitasatosporales</taxon>
        <taxon>Streptomycetaceae</taxon>
        <taxon>Streptomyces</taxon>
    </lineage>
</organism>
<comment type="caution">
    <text evidence="2">The sequence shown here is derived from an EMBL/GenBank/DDBJ whole genome shotgun (WGS) entry which is preliminary data.</text>
</comment>
<dbReference type="STRING" id="67285.AQI88_25245"/>
<keyword evidence="3" id="KW-1185">Reference proteome</keyword>
<dbReference type="InterPro" id="IPR013320">
    <property type="entry name" value="ConA-like_dom_sf"/>
</dbReference>
<dbReference type="InterPro" id="IPR000757">
    <property type="entry name" value="Beta-glucanase-like"/>
</dbReference>
<dbReference type="AlphaFoldDB" id="A0A117PVI3"/>
<reference evidence="2 3" key="1">
    <citation type="submission" date="2015-10" db="EMBL/GenBank/DDBJ databases">
        <title>Draft genome sequence of Streptomyces cellostaticus DSM 40189, type strain for the species Streptomyces cellostaticus.</title>
        <authorList>
            <person name="Ruckert C."/>
            <person name="Winkler A."/>
            <person name="Kalinowski J."/>
            <person name="Kampfer P."/>
            <person name="Glaeser S."/>
        </authorList>
    </citation>
    <scope>NUCLEOTIDE SEQUENCE [LARGE SCALE GENOMIC DNA]</scope>
    <source>
        <strain evidence="2 3">DSM 40189</strain>
    </source>
</reference>
<evidence type="ECO:0000259" key="1">
    <source>
        <dbReference type="PROSITE" id="PS51762"/>
    </source>
</evidence>
<dbReference type="PROSITE" id="PS51762">
    <property type="entry name" value="GH16_2"/>
    <property type="match status" value="1"/>
</dbReference>
<dbReference type="GO" id="GO:0004553">
    <property type="term" value="F:hydrolase activity, hydrolyzing O-glycosyl compounds"/>
    <property type="evidence" value="ECO:0007669"/>
    <property type="project" value="InterPro"/>
</dbReference>
<feature type="domain" description="GH16" evidence="1">
    <location>
        <begin position="1"/>
        <end position="230"/>
    </location>
</feature>
<name>A0A117PVI3_9ACTN</name>
<dbReference type="Proteomes" id="UP000054241">
    <property type="component" value="Unassembled WGS sequence"/>
</dbReference>
<proteinExistence type="predicted"/>
<dbReference type="EMBL" id="LMWL01000044">
    <property type="protein sequence ID" value="KUM93828.1"/>
    <property type="molecule type" value="Genomic_DNA"/>
</dbReference>
<accession>A0A117PVI3</accession>
<evidence type="ECO:0000313" key="3">
    <source>
        <dbReference type="Proteomes" id="UP000054241"/>
    </source>
</evidence>
<dbReference type="GO" id="GO:0005975">
    <property type="term" value="P:carbohydrate metabolic process"/>
    <property type="evidence" value="ECO:0007669"/>
    <property type="project" value="InterPro"/>
</dbReference>
<dbReference type="SUPFAM" id="SSF49899">
    <property type="entry name" value="Concanavalin A-like lectins/glucanases"/>
    <property type="match status" value="1"/>
</dbReference>
<protein>
    <submittedName>
        <fullName evidence="2">Beta-glucanase</fullName>
    </submittedName>
</protein>